<proteinExistence type="predicted"/>
<keyword evidence="2" id="KW-0012">Acyltransferase</keyword>
<dbReference type="InterPro" id="IPR051016">
    <property type="entry name" value="Diverse_Substrate_AcTransf"/>
</dbReference>
<dbReference type="PANTHER" id="PTHR10545">
    <property type="entry name" value="DIAMINE N-ACETYLTRANSFERASE"/>
    <property type="match status" value="1"/>
</dbReference>
<keyword evidence="5" id="KW-1185">Reference proteome</keyword>
<feature type="domain" description="N-acetyltransferase" evidence="3">
    <location>
        <begin position="3"/>
        <end position="160"/>
    </location>
</feature>
<dbReference type="Proteomes" id="UP001138661">
    <property type="component" value="Unassembled WGS sequence"/>
</dbReference>
<reference evidence="4" key="1">
    <citation type="submission" date="2021-07" db="EMBL/GenBank/DDBJ databases">
        <title>Roseobacter insulae sp. nov., isolated from a tidal flat.</title>
        <authorList>
            <person name="Park S."/>
            <person name="Yoon J.-H."/>
        </authorList>
    </citation>
    <scope>NUCLEOTIDE SEQUENCE</scope>
    <source>
        <strain evidence="4">YSTF-M11</strain>
    </source>
</reference>
<dbReference type="RefSeq" id="WP_219505059.1">
    <property type="nucleotide sequence ID" value="NZ_JAHXDN010000004.1"/>
</dbReference>
<dbReference type="EMBL" id="JAHXDN010000004">
    <property type="protein sequence ID" value="MBW4709498.1"/>
    <property type="molecule type" value="Genomic_DNA"/>
</dbReference>
<evidence type="ECO:0000313" key="5">
    <source>
        <dbReference type="Proteomes" id="UP001138661"/>
    </source>
</evidence>
<dbReference type="PROSITE" id="PS51186">
    <property type="entry name" value="GNAT"/>
    <property type="match status" value="1"/>
</dbReference>
<dbReference type="InterPro" id="IPR000182">
    <property type="entry name" value="GNAT_dom"/>
</dbReference>
<evidence type="ECO:0000259" key="3">
    <source>
        <dbReference type="PROSITE" id="PS51186"/>
    </source>
</evidence>
<dbReference type="PANTHER" id="PTHR10545:SF29">
    <property type="entry name" value="GH14572P-RELATED"/>
    <property type="match status" value="1"/>
</dbReference>
<evidence type="ECO:0000256" key="1">
    <source>
        <dbReference type="ARBA" id="ARBA00022679"/>
    </source>
</evidence>
<evidence type="ECO:0000256" key="2">
    <source>
        <dbReference type="ARBA" id="ARBA00023315"/>
    </source>
</evidence>
<sequence>MTVTVRLFCEADADAFLAVHRACLVHYGIEPATNAQEARLLSLLVAERHMACHLAFDDALPVGFATWGLNFPAGAGVSLVMKELFVRSGARKKGVGRALLSALIDVARDEGCTRFDWATDGSNDGSQQFYASLAAPKMTKQNYRVPRTEFDAFQARIDQK</sequence>
<gene>
    <name evidence="4" type="ORF">KX928_17035</name>
</gene>
<name>A0A9X1K3E8_9RHOB</name>
<evidence type="ECO:0000313" key="4">
    <source>
        <dbReference type="EMBL" id="MBW4709498.1"/>
    </source>
</evidence>
<protein>
    <submittedName>
        <fullName evidence="4">GNAT family N-acetyltransferase</fullName>
    </submittedName>
</protein>
<comment type="caution">
    <text evidence="4">The sequence shown here is derived from an EMBL/GenBank/DDBJ whole genome shotgun (WGS) entry which is preliminary data.</text>
</comment>
<keyword evidence="1" id="KW-0808">Transferase</keyword>
<dbReference type="CDD" id="cd04301">
    <property type="entry name" value="NAT_SF"/>
    <property type="match status" value="1"/>
</dbReference>
<accession>A0A9X1K3E8</accession>
<dbReference type="Pfam" id="PF00583">
    <property type="entry name" value="Acetyltransf_1"/>
    <property type="match status" value="1"/>
</dbReference>
<dbReference type="GO" id="GO:0008080">
    <property type="term" value="F:N-acetyltransferase activity"/>
    <property type="evidence" value="ECO:0007669"/>
    <property type="project" value="TreeGrafter"/>
</dbReference>
<organism evidence="4 5">
    <name type="scientific">Roseobacter insulae</name>
    <dbReference type="NCBI Taxonomy" id="2859783"/>
    <lineage>
        <taxon>Bacteria</taxon>
        <taxon>Pseudomonadati</taxon>
        <taxon>Pseudomonadota</taxon>
        <taxon>Alphaproteobacteria</taxon>
        <taxon>Rhodobacterales</taxon>
        <taxon>Roseobacteraceae</taxon>
        <taxon>Roseobacter</taxon>
    </lineage>
</organism>
<dbReference type="AlphaFoldDB" id="A0A9X1K3E8"/>